<dbReference type="PIRSF" id="PIRSF004761">
    <property type="entry name" value="Hydrgn_mat_HypA"/>
    <property type="match status" value="1"/>
</dbReference>
<dbReference type="GO" id="GO:0008270">
    <property type="term" value="F:zinc ion binding"/>
    <property type="evidence" value="ECO:0007669"/>
    <property type="project" value="UniProtKB-UniRule"/>
</dbReference>
<dbReference type="PROSITE" id="PS01249">
    <property type="entry name" value="HYPA"/>
    <property type="match status" value="1"/>
</dbReference>
<sequence length="115" mass="12916">MHELGIASEIVSVVTDALNNQSIGRPVKKIRLTIGEMRQIVPDSLQFCFDSLTRDTLLENARLEIRHIPLSGTCSSCGREIEFTEPPFRCPDCSGTEMQMQHGFELDVTSFEVED</sequence>
<reference evidence="6 7" key="1">
    <citation type="journal article" date="2016" name="Environ. Microbiol.">
        <title>Genomic resolution of a cold subsurface aquifer community provides metabolic insights for novel microbes adapted to high CO concentrations.</title>
        <authorList>
            <person name="Probst A.J."/>
            <person name="Castelle C.J."/>
            <person name="Singh A."/>
            <person name="Brown C.T."/>
            <person name="Anantharaman K."/>
            <person name="Sharon I."/>
            <person name="Hug L.A."/>
            <person name="Burstein D."/>
            <person name="Emerson J.B."/>
            <person name="Thomas B.C."/>
            <person name="Banfield J.F."/>
        </authorList>
    </citation>
    <scope>NUCLEOTIDE SEQUENCE [LARGE SCALE GENOMIC DNA]</scope>
    <source>
        <strain evidence="6">CG2_30_54_11</strain>
    </source>
</reference>
<protein>
    <recommendedName>
        <fullName evidence="5">Hydrogenase maturation factor HypA</fullName>
    </recommendedName>
</protein>
<accession>A0A1J5IPH2</accession>
<feature type="binding site" evidence="5">
    <location>
        <position position="93"/>
    </location>
    <ligand>
        <name>Zn(2+)</name>
        <dbReference type="ChEBI" id="CHEBI:29105"/>
    </ligand>
</feature>
<gene>
    <name evidence="5" type="primary">hypA</name>
    <name evidence="6" type="ORF">AUK40_00980</name>
</gene>
<evidence type="ECO:0000313" key="6">
    <source>
        <dbReference type="EMBL" id="OIP98996.1"/>
    </source>
</evidence>
<dbReference type="PANTHER" id="PTHR34535">
    <property type="entry name" value="HYDROGENASE MATURATION FACTOR HYPA"/>
    <property type="match status" value="1"/>
</dbReference>
<comment type="caution">
    <text evidence="6">The sequence shown here is derived from an EMBL/GenBank/DDBJ whole genome shotgun (WGS) entry which is preliminary data.</text>
</comment>
<organism evidence="6 7">
    <name type="scientific">Candidatus Wirthbacteria bacterium CG2_30_54_11</name>
    <dbReference type="NCBI Taxonomy" id="1817892"/>
    <lineage>
        <taxon>Bacteria</taxon>
        <taxon>Candidatus Wirthbacteria</taxon>
    </lineage>
</organism>
<keyword evidence="3 5" id="KW-0479">Metal-binding</keyword>
<comment type="similarity">
    <text evidence="1 5">Belongs to the HypA/HybF family.</text>
</comment>
<feature type="binding site" evidence="5">
    <location>
        <position position="77"/>
    </location>
    <ligand>
        <name>Zn(2+)</name>
        <dbReference type="ChEBI" id="CHEBI:29105"/>
    </ligand>
</feature>
<evidence type="ECO:0000256" key="1">
    <source>
        <dbReference type="ARBA" id="ARBA00010748"/>
    </source>
</evidence>
<evidence type="ECO:0000256" key="5">
    <source>
        <dbReference type="HAMAP-Rule" id="MF_00213"/>
    </source>
</evidence>
<comment type="function">
    <text evidence="5">Involved in the maturation of [NiFe] hydrogenases. Required for nickel insertion into the metal center of the hydrogenase.</text>
</comment>
<feature type="binding site" evidence="5">
    <location>
        <position position="74"/>
    </location>
    <ligand>
        <name>Zn(2+)</name>
        <dbReference type="ChEBI" id="CHEBI:29105"/>
    </ligand>
</feature>
<dbReference type="InterPro" id="IPR000688">
    <property type="entry name" value="HypA/HybF"/>
</dbReference>
<evidence type="ECO:0000313" key="7">
    <source>
        <dbReference type="Proteomes" id="UP000183245"/>
    </source>
</evidence>
<evidence type="ECO:0000256" key="3">
    <source>
        <dbReference type="ARBA" id="ARBA00022723"/>
    </source>
</evidence>
<dbReference type="AlphaFoldDB" id="A0A1J5IPH2"/>
<evidence type="ECO:0000256" key="2">
    <source>
        <dbReference type="ARBA" id="ARBA00022596"/>
    </source>
</evidence>
<dbReference type="GO" id="GO:0051604">
    <property type="term" value="P:protein maturation"/>
    <property type="evidence" value="ECO:0007669"/>
    <property type="project" value="InterPro"/>
</dbReference>
<dbReference type="Proteomes" id="UP000183245">
    <property type="component" value="Unassembled WGS sequence"/>
</dbReference>
<keyword evidence="2 5" id="KW-0533">Nickel</keyword>
<feature type="binding site" evidence="5">
    <location>
        <position position="2"/>
    </location>
    <ligand>
        <name>Ni(2+)</name>
        <dbReference type="ChEBI" id="CHEBI:49786"/>
    </ligand>
</feature>
<dbReference type="GO" id="GO:0016151">
    <property type="term" value="F:nickel cation binding"/>
    <property type="evidence" value="ECO:0007669"/>
    <property type="project" value="UniProtKB-UniRule"/>
</dbReference>
<dbReference type="EMBL" id="MNZT01000018">
    <property type="protein sequence ID" value="OIP98996.1"/>
    <property type="molecule type" value="Genomic_DNA"/>
</dbReference>
<name>A0A1J5IPH2_9BACT</name>
<dbReference type="Gene3D" id="3.30.2320.80">
    <property type="match status" value="1"/>
</dbReference>
<dbReference type="STRING" id="1817892.AUK40_00980"/>
<proteinExistence type="inferred from homology"/>
<dbReference type="PANTHER" id="PTHR34535:SF3">
    <property type="entry name" value="HYDROGENASE MATURATION FACTOR HYPA"/>
    <property type="match status" value="1"/>
</dbReference>
<feature type="binding site" evidence="5">
    <location>
        <position position="90"/>
    </location>
    <ligand>
        <name>Zn(2+)</name>
        <dbReference type="ChEBI" id="CHEBI:29105"/>
    </ligand>
</feature>
<dbReference type="InterPro" id="IPR020538">
    <property type="entry name" value="Hydgase_Ni_incorp_HypA/HybF_CS"/>
</dbReference>
<dbReference type="Pfam" id="PF01155">
    <property type="entry name" value="HypA"/>
    <property type="match status" value="1"/>
</dbReference>
<evidence type="ECO:0000256" key="4">
    <source>
        <dbReference type="ARBA" id="ARBA00022833"/>
    </source>
</evidence>
<dbReference type="HAMAP" id="MF_00213">
    <property type="entry name" value="HypA_HybF"/>
    <property type="match status" value="1"/>
</dbReference>
<keyword evidence="4 5" id="KW-0862">Zinc</keyword>